<organism evidence="1 2">
    <name type="scientific">Niallia circulans</name>
    <name type="common">Bacillus circulans</name>
    <dbReference type="NCBI Taxonomy" id="1397"/>
    <lineage>
        <taxon>Bacteria</taxon>
        <taxon>Bacillati</taxon>
        <taxon>Bacillota</taxon>
        <taxon>Bacilli</taxon>
        <taxon>Bacillales</taxon>
        <taxon>Bacillaceae</taxon>
        <taxon>Niallia</taxon>
    </lineage>
</organism>
<dbReference type="RefSeq" id="WP_095330781.1">
    <property type="nucleotide sequence ID" value="NZ_NPBQ01000081.1"/>
</dbReference>
<dbReference type="AlphaFoldDB" id="A0AA91Z0I4"/>
<comment type="caution">
    <text evidence="1">The sequence shown here is derived from an EMBL/GenBank/DDBJ whole genome shotgun (WGS) entry which is preliminary data.</text>
</comment>
<dbReference type="EMBL" id="NPBQ01000081">
    <property type="protein sequence ID" value="PAD82763.1"/>
    <property type="molecule type" value="Genomic_DNA"/>
</dbReference>
<gene>
    <name evidence="1" type="ORF">CHH57_13175</name>
</gene>
<accession>A0AA91Z0I4</accession>
<proteinExistence type="predicted"/>
<name>A0AA91Z0I4_NIACI</name>
<dbReference type="Proteomes" id="UP000216961">
    <property type="component" value="Unassembled WGS sequence"/>
</dbReference>
<sequence>MKIRCKYKSLTLSYNIHIKKTKGYLHVTNTLRKVAKIRQLLFRLGYPSYLKKSEVFIIAVDKTLAPHDIAMLRVRRKLLGEKVIPSDYGDFLVESMISYPLHIFNLRAA</sequence>
<reference evidence="1 2" key="1">
    <citation type="submission" date="2017-07" db="EMBL/GenBank/DDBJ databases">
        <title>Isolation and whole genome analysis of endospore-forming bacteria from heroin.</title>
        <authorList>
            <person name="Kalinowski J."/>
            <person name="Ahrens B."/>
            <person name="Al-Dilaimi A."/>
            <person name="Winkler A."/>
            <person name="Wibberg D."/>
            <person name="Schleenbecker U."/>
            <person name="Ruckert C."/>
            <person name="Wolfel R."/>
            <person name="Grass G."/>
        </authorList>
    </citation>
    <scope>NUCLEOTIDE SEQUENCE [LARGE SCALE GENOMIC DNA]</scope>
    <source>
        <strain evidence="1 2">7521-2</strain>
    </source>
</reference>
<protein>
    <submittedName>
        <fullName evidence="1">Uncharacterized protein</fullName>
    </submittedName>
</protein>
<evidence type="ECO:0000313" key="1">
    <source>
        <dbReference type="EMBL" id="PAD82763.1"/>
    </source>
</evidence>
<evidence type="ECO:0000313" key="2">
    <source>
        <dbReference type="Proteomes" id="UP000216961"/>
    </source>
</evidence>